<keyword evidence="5" id="KW-1185">Reference proteome</keyword>
<sequence>CPHGWAGYNGVCYYFSRDYSTWEQAQERCSKLNASLAIAKDEEAMDLLFRLRGNGDFWLGLRRRGERLQWADGSSYSSRGVPRRRTGLGGQGHKVVPVLGNSQCVYLADGNRLRSENCSNERPYVCSKAQAPL</sequence>
<dbReference type="Proteomes" id="UP000564784">
    <property type="component" value="Unassembled WGS sequence"/>
</dbReference>
<gene>
    <name evidence="4" type="primary">Clec2d3</name>
    <name evidence="4" type="ORF">LOXCUR_R13754</name>
</gene>
<dbReference type="AlphaFoldDB" id="A0A7K7ITX9"/>
<keyword evidence="2" id="KW-0430">Lectin</keyword>
<evidence type="ECO:0000256" key="2">
    <source>
        <dbReference type="ARBA" id="ARBA00022734"/>
    </source>
</evidence>
<dbReference type="Pfam" id="PF00059">
    <property type="entry name" value="Lectin_C"/>
    <property type="match status" value="1"/>
</dbReference>
<dbReference type="InterPro" id="IPR050828">
    <property type="entry name" value="C-type_lectin/matrix_domain"/>
</dbReference>
<dbReference type="InterPro" id="IPR033992">
    <property type="entry name" value="NKR-like_CTLD"/>
</dbReference>
<feature type="domain" description="C-type lectin" evidence="3">
    <location>
        <begin position="8"/>
        <end position="127"/>
    </location>
</feature>
<dbReference type="PROSITE" id="PS50041">
    <property type="entry name" value="C_TYPE_LECTIN_2"/>
    <property type="match status" value="1"/>
</dbReference>
<dbReference type="GO" id="GO:0005886">
    <property type="term" value="C:plasma membrane"/>
    <property type="evidence" value="ECO:0007669"/>
    <property type="project" value="UniProtKB-SubCell"/>
</dbReference>
<dbReference type="EMBL" id="VZSM01003828">
    <property type="protein sequence ID" value="NWY97632.1"/>
    <property type="molecule type" value="Genomic_DNA"/>
</dbReference>
<reference evidence="4 5" key="1">
    <citation type="submission" date="2019-09" db="EMBL/GenBank/DDBJ databases">
        <title>Bird 10,000 Genomes (B10K) Project - Family phase.</title>
        <authorList>
            <person name="Zhang G."/>
        </authorList>
    </citation>
    <scope>NUCLEOTIDE SEQUENCE [LARGE SCALE GENOMIC DNA]</scope>
    <source>
        <strain evidence="4">OUT-0011</strain>
        <tissue evidence="4">Muscle</tissue>
    </source>
</reference>
<evidence type="ECO:0000259" key="3">
    <source>
        <dbReference type="PROSITE" id="PS50041"/>
    </source>
</evidence>
<dbReference type="InterPro" id="IPR016186">
    <property type="entry name" value="C-type_lectin-like/link_sf"/>
</dbReference>
<dbReference type="PANTHER" id="PTHR45710">
    <property type="entry name" value="C-TYPE LECTIN DOMAIN-CONTAINING PROTEIN 180"/>
    <property type="match status" value="1"/>
</dbReference>
<accession>A0A7K7ITX9</accession>
<dbReference type="InterPro" id="IPR001304">
    <property type="entry name" value="C-type_lectin-like"/>
</dbReference>
<proteinExistence type="predicted"/>
<dbReference type="SMART" id="SM00034">
    <property type="entry name" value="CLECT"/>
    <property type="match status" value="1"/>
</dbReference>
<protein>
    <submittedName>
        <fullName evidence="4">CL2D3 protein</fullName>
    </submittedName>
</protein>
<organism evidence="4 5">
    <name type="scientific">Loxia curvirostra</name>
    <name type="common">Red crossbill</name>
    <dbReference type="NCBI Taxonomy" id="64802"/>
    <lineage>
        <taxon>Eukaryota</taxon>
        <taxon>Metazoa</taxon>
        <taxon>Chordata</taxon>
        <taxon>Craniata</taxon>
        <taxon>Vertebrata</taxon>
        <taxon>Euteleostomi</taxon>
        <taxon>Archelosauria</taxon>
        <taxon>Archosauria</taxon>
        <taxon>Dinosauria</taxon>
        <taxon>Saurischia</taxon>
        <taxon>Theropoda</taxon>
        <taxon>Coelurosauria</taxon>
        <taxon>Aves</taxon>
        <taxon>Neognathae</taxon>
        <taxon>Neoaves</taxon>
        <taxon>Telluraves</taxon>
        <taxon>Australaves</taxon>
        <taxon>Passeriformes</taxon>
        <taxon>Passeroidea</taxon>
        <taxon>Fringillidae</taxon>
        <taxon>Carduelinae</taxon>
        <taxon>Loxia</taxon>
    </lineage>
</organism>
<evidence type="ECO:0000256" key="1">
    <source>
        <dbReference type="ARBA" id="ARBA00004401"/>
    </source>
</evidence>
<feature type="non-terminal residue" evidence="4">
    <location>
        <position position="1"/>
    </location>
</feature>
<dbReference type="SUPFAM" id="SSF56436">
    <property type="entry name" value="C-type lectin-like"/>
    <property type="match status" value="1"/>
</dbReference>
<dbReference type="GO" id="GO:0030246">
    <property type="term" value="F:carbohydrate binding"/>
    <property type="evidence" value="ECO:0007669"/>
    <property type="project" value="UniProtKB-KW"/>
</dbReference>
<evidence type="ECO:0000313" key="5">
    <source>
        <dbReference type="Proteomes" id="UP000564784"/>
    </source>
</evidence>
<dbReference type="PANTHER" id="PTHR45710:SF26">
    <property type="entry name" value="RH26557P"/>
    <property type="match status" value="1"/>
</dbReference>
<dbReference type="CDD" id="cd03593">
    <property type="entry name" value="CLECT_NK_receptors_like"/>
    <property type="match status" value="1"/>
</dbReference>
<dbReference type="Gene3D" id="3.10.100.10">
    <property type="entry name" value="Mannose-Binding Protein A, subunit A"/>
    <property type="match status" value="1"/>
</dbReference>
<feature type="non-terminal residue" evidence="4">
    <location>
        <position position="133"/>
    </location>
</feature>
<dbReference type="OrthoDB" id="10059571at2759"/>
<evidence type="ECO:0000313" key="4">
    <source>
        <dbReference type="EMBL" id="NWY97632.1"/>
    </source>
</evidence>
<comment type="caution">
    <text evidence="4">The sequence shown here is derived from an EMBL/GenBank/DDBJ whole genome shotgun (WGS) entry which is preliminary data.</text>
</comment>
<comment type="subcellular location">
    <subcellularLocation>
        <location evidence="1">Cell membrane</location>
        <topology evidence="1">Single-pass type II membrane protein</topology>
    </subcellularLocation>
</comment>
<dbReference type="InterPro" id="IPR016187">
    <property type="entry name" value="CTDL_fold"/>
</dbReference>
<name>A0A7K7ITX9_LOXCU</name>